<organism evidence="1 2">
    <name type="scientific">Butyricicoccus pullicaecorum 1.2</name>
    <dbReference type="NCBI Taxonomy" id="1203606"/>
    <lineage>
        <taxon>Bacteria</taxon>
        <taxon>Bacillati</taxon>
        <taxon>Bacillota</taxon>
        <taxon>Clostridia</taxon>
        <taxon>Eubacteriales</taxon>
        <taxon>Butyricicoccaceae</taxon>
        <taxon>Butyricicoccus</taxon>
    </lineage>
</organism>
<proteinExistence type="predicted"/>
<evidence type="ECO:0000313" key="2">
    <source>
        <dbReference type="Proteomes" id="UP000013981"/>
    </source>
</evidence>
<dbReference type="NCBIfam" id="NF040920">
    <property type="entry name" value="CD1871A_fam"/>
    <property type="match status" value="1"/>
</dbReference>
<gene>
    <name evidence="1" type="ORF">HMPREF1526_02425</name>
</gene>
<evidence type="ECO:0000313" key="1">
    <source>
        <dbReference type="EMBL" id="EOQ35847.1"/>
    </source>
</evidence>
<evidence type="ECO:0008006" key="3">
    <source>
        <dbReference type="Google" id="ProtNLM"/>
    </source>
</evidence>
<dbReference type="Proteomes" id="UP000013981">
    <property type="component" value="Unassembled WGS sequence"/>
</dbReference>
<name>R8VY46_9FIRM</name>
<dbReference type="InterPro" id="IPR047708">
    <property type="entry name" value="CD1871A-like"/>
</dbReference>
<dbReference type="HOGENOM" id="CLU_209121_1_0_9"/>
<protein>
    <recommendedName>
        <fullName evidence="3">Thioredoxin</fullName>
    </recommendedName>
</protein>
<dbReference type="RefSeq" id="WP_016148543.1">
    <property type="nucleotide sequence ID" value="NZ_KB976104.1"/>
</dbReference>
<dbReference type="PATRIC" id="fig|1203606.4.peg.2395"/>
<sequence length="47" mass="5007">MTRRKAWIAPALLLVGIGMMIYGAMDGEAEIVLRKAATICLECIGVG</sequence>
<comment type="caution">
    <text evidence="1">The sequence shown here is derived from an EMBL/GenBank/DDBJ whole genome shotgun (WGS) entry which is preliminary data.</text>
</comment>
<dbReference type="AlphaFoldDB" id="R8VY46"/>
<reference evidence="1 2" key="1">
    <citation type="submission" date="2013-01" db="EMBL/GenBank/DDBJ databases">
        <title>The Genome Sequence of Butyricicoccus pullicaecorum 1.2.</title>
        <authorList>
            <consortium name="The Broad Institute Genome Sequencing Platform"/>
            <person name="Earl A."/>
            <person name="Ward D."/>
            <person name="Feldgarden M."/>
            <person name="Gevers D."/>
            <person name="Van Immerseel F."/>
            <person name="Eeckhaut V."/>
            <person name="Walker B."/>
            <person name="Young S.K."/>
            <person name="Zeng Q."/>
            <person name="Gargeya S."/>
            <person name="Fitzgerald M."/>
            <person name="Haas B."/>
            <person name="Abouelleil A."/>
            <person name="Alvarado L."/>
            <person name="Arachchi H.M."/>
            <person name="Berlin A.M."/>
            <person name="Chapman S.B."/>
            <person name="Dewar J."/>
            <person name="Goldberg J."/>
            <person name="Griggs A."/>
            <person name="Gujja S."/>
            <person name="Hansen M."/>
            <person name="Howarth C."/>
            <person name="Imamovic A."/>
            <person name="Larimer J."/>
            <person name="McCowan C."/>
            <person name="Murphy C."/>
            <person name="Neiman D."/>
            <person name="Pearson M."/>
            <person name="Priest M."/>
            <person name="Roberts A."/>
            <person name="Saif S."/>
            <person name="Shea T."/>
            <person name="Sisk P."/>
            <person name="Sykes S."/>
            <person name="Wortman J."/>
            <person name="Nusbaum C."/>
            <person name="Birren B."/>
        </authorList>
    </citation>
    <scope>NUCLEOTIDE SEQUENCE [LARGE SCALE GENOMIC DNA]</scope>
    <source>
        <strain evidence="1 2">1.2</strain>
    </source>
</reference>
<keyword evidence="2" id="KW-1185">Reference proteome</keyword>
<accession>R8VY46</accession>
<dbReference type="EMBL" id="AQOB01000010">
    <property type="protein sequence ID" value="EOQ35847.1"/>
    <property type="molecule type" value="Genomic_DNA"/>
</dbReference>